<evidence type="ECO:0000313" key="5">
    <source>
        <dbReference type="EMBL" id="WJW70147.1"/>
    </source>
</evidence>
<dbReference type="EMBL" id="CP128401">
    <property type="protein sequence ID" value="WJW70147.1"/>
    <property type="molecule type" value="Genomic_DNA"/>
</dbReference>
<feature type="domain" description="Nitrogenase/oxidoreductase component 1" evidence="3">
    <location>
        <begin position="67"/>
        <end position="424"/>
    </location>
</feature>
<dbReference type="PANTHER" id="PTHR42956:SF1">
    <property type="entry name" value="NITROGENASE IRON-MOLYBDENUM COFACTOR BIOSYNTHESIS PROTEIN NIFE"/>
    <property type="match status" value="1"/>
</dbReference>
<dbReference type="Gene3D" id="3.40.50.1980">
    <property type="entry name" value="Nitrogenase molybdenum iron protein domain"/>
    <property type="match status" value="1"/>
</dbReference>
<comment type="similarity">
    <text evidence="2">Belongs to the NifD/NifK/NifE/NifN family.</text>
</comment>
<protein>
    <submittedName>
        <fullName evidence="4">Nitrogenase</fullName>
    </submittedName>
</protein>
<dbReference type="RefSeq" id="WP_341472026.1">
    <property type="nucleotide sequence ID" value="NZ_CP128401.1"/>
</dbReference>
<gene>
    <name evidence="4" type="ORF">HXX08_13460</name>
    <name evidence="5" type="ORF">OZ401_004653</name>
</gene>
<sequence>MSHFQEEKLDLNAKTSPKREDRLGTIKNYAGTLSSLVDDYKSGKALEWRNRTFEQSGGCLLTQTVMRLVTIRDSVLIVHGPVGCSQGTNGYREMFRSVPLSLGRPQDFELAVLSSNLSESDIVFGGEKKLRQAILEANERYNPKSIIIATSCASGVMGDDIEGVVDSVQPEIAARLVPVHCEGFRSKINQTAFDASSHAIVKYLVKPPRRKQEDLVNIIAPFSVTWADRVEINRLFAKVGLRANYVPDFATTEELETMSEAAVTAPTCASYGEYLQKALFEKFGVPYFREPGPLGLQNSADWFREIAKHTGKEKEIEALIEEEISIVTPQLEDLKKSLKKSLNGKDASIFVAAGQLRIAFIPRLAAELGIKVAAISSREIDPYIIEDLEKVHNELGDFEVHSSDEQPFEHSHMLNRLKPDLYTGCPFMGVYKREGSQVRNHSFRSDFSIPANQFVFRGILNYGYIVQRALQNQSLTRTLHAKTPSPYKSWWYEQPDALAYSKALEV</sequence>
<evidence type="ECO:0000256" key="1">
    <source>
        <dbReference type="ARBA" id="ARBA00023231"/>
    </source>
</evidence>
<dbReference type="Pfam" id="PF00148">
    <property type="entry name" value="Oxidored_nitro"/>
    <property type="match status" value="1"/>
</dbReference>
<dbReference type="EMBL" id="JACATZ010000001">
    <property type="protein sequence ID" value="NWJ46868.1"/>
    <property type="molecule type" value="Genomic_DNA"/>
</dbReference>
<evidence type="ECO:0000259" key="3">
    <source>
        <dbReference type="Pfam" id="PF00148"/>
    </source>
</evidence>
<dbReference type="Proteomes" id="UP000521676">
    <property type="component" value="Unassembled WGS sequence"/>
</dbReference>
<organism evidence="4 6">
    <name type="scientific">Candidatus Chlorohelix allophototropha</name>
    <dbReference type="NCBI Taxonomy" id="3003348"/>
    <lineage>
        <taxon>Bacteria</taxon>
        <taxon>Bacillati</taxon>
        <taxon>Chloroflexota</taxon>
        <taxon>Chloroflexia</taxon>
        <taxon>Candidatus Chloroheliales</taxon>
        <taxon>Candidatus Chloroheliaceae</taxon>
        <taxon>Candidatus Chlorohelix</taxon>
    </lineage>
</organism>
<dbReference type="PROSITE" id="PS00699">
    <property type="entry name" value="NITROGENASE_1_1"/>
    <property type="match status" value="1"/>
</dbReference>
<proteinExistence type="inferred from homology"/>
<reference evidence="5" key="2">
    <citation type="journal article" date="2024" name="Nature">
        <title>Anoxygenic phototroph of the Chloroflexota uses a type I reaction centre.</title>
        <authorList>
            <person name="Tsuji J.M."/>
            <person name="Shaw N.A."/>
            <person name="Nagashima S."/>
            <person name="Venkiteswaran J.J."/>
            <person name="Schiff S.L."/>
            <person name="Watanabe T."/>
            <person name="Fukui M."/>
            <person name="Hanada S."/>
            <person name="Tank M."/>
            <person name="Neufeld J.D."/>
        </authorList>
    </citation>
    <scope>NUCLEOTIDE SEQUENCE</scope>
    <source>
        <strain evidence="5">L227-S17</strain>
        <plasmid evidence="5 7">unnamed1</plasmid>
    </source>
</reference>
<dbReference type="GO" id="GO:0016163">
    <property type="term" value="F:nitrogenase activity"/>
    <property type="evidence" value="ECO:0007669"/>
    <property type="project" value="InterPro"/>
</dbReference>
<geneLocation type="plasmid" evidence="5 7">
    <name>unnamed1</name>
</geneLocation>
<dbReference type="InterPro" id="IPR000510">
    <property type="entry name" value="Nase/OxRdtase_comp1"/>
</dbReference>
<evidence type="ECO:0000313" key="7">
    <source>
        <dbReference type="Proteomes" id="UP001431572"/>
    </source>
</evidence>
<dbReference type="AlphaFoldDB" id="A0A8T7M462"/>
<dbReference type="InterPro" id="IPR000318">
    <property type="entry name" value="Nase_comp1_CS"/>
</dbReference>
<dbReference type="PANTHER" id="PTHR42956">
    <property type="entry name" value="NITROGENASE IRON-MOLYBDENUM COFACTOR BIOSYNTHESIS PROTEIN NIFE"/>
    <property type="match status" value="1"/>
</dbReference>
<keyword evidence="5" id="KW-0614">Plasmid</keyword>
<dbReference type="Gene3D" id="3.40.50.12380">
    <property type="entry name" value="Nitrogenase MoFe cofactor biosynthesis protein NifE, C-terminal"/>
    <property type="match status" value="1"/>
</dbReference>
<reference evidence="4 6" key="1">
    <citation type="submission" date="2020-06" db="EMBL/GenBank/DDBJ databases">
        <title>Anoxygenic phototrophic Chloroflexota member uses a Type I reaction center.</title>
        <authorList>
            <person name="Tsuji J.M."/>
            <person name="Shaw N.A."/>
            <person name="Nagashima S."/>
            <person name="Venkiteswaran J."/>
            <person name="Schiff S.L."/>
            <person name="Hanada S."/>
            <person name="Tank M."/>
            <person name="Neufeld J.D."/>
        </authorList>
    </citation>
    <scope>NUCLEOTIDE SEQUENCE [LARGE SCALE GENOMIC DNA]</scope>
    <source>
        <strain evidence="4">L227-S17</strain>
    </source>
</reference>
<accession>A0A8T7M462</accession>
<keyword evidence="7" id="KW-1185">Reference proteome</keyword>
<dbReference type="InterPro" id="IPR049939">
    <property type="entry name" value="NifE-like"/>
</dbReference>
<evidence type="ECO:0000313" key="6">
    <source>
        <dbReference type="Proteomes" id="UP000521676"/>
    </source>
</evidence>
<evidence type="ECO:0000256" key="2">
    <source>
        <dbReference type="RuleBase" id="RU004021"/>
    </source>
</evidence>
<dbReference type="SUPFAM" id="SSF53807">
    <property type="entry name" value="Helical backbone' metal receptor"/>
    <property type="match status" value="1"/>
</dbReference>
<keyword evidence="1 2" id="KW-0535">Nitrogen fixation</keyword>
<name>A0A8T7M462_9CHLR</name>
<dbReference type="Proteomes" id="UP001431572">
    <property type="component" value="Plasmid unnamed1"/>
</dbReference>
<evidence type="ECO:0000313" key="4">
    <source>
        <dbReference type="EMBL" id="NWJ46868.1"/>
    </source>
</evidence>